<reference evidence="4" key="1">
    <citation type="journal article" date="2019" name="Int. J. Syst. Evol. Microbiol.">
        <title>The Global Catalogue of Microorganisms (GCM) 10K type strain sequencing project: providing services to taxonomists for standard genome sequencing and annotation.</title>
        <authorList>
            <consortium name="The Broad Institute Genomics Platform"/>
            <consortium name="The Broad Institute Genome Sequencing Center for Infectious Disease"/>
            <person name="Wu L."/>
            <person name="Ma J."/>
        </authorList>
    </citation>
    <scope>NUCLEOTIDE SEQUENCE [LARGE SCALE GENOMIC DNA]</scope>
    <source>
        <strain evidence="4">JCM 30846</strain>
    </source>
</reference>
<name>A0ABP7FAT7_9ACTN</name>
<evidence type="ECO:0000256" key="2">
    <source>
        <dbReference type="SAM" id="Phobius"/>
    </source>
</evidence>
<keyword evidence="2" id="KW-1133">Transmembrane helix</keyword>
<feature type="compositionally biased region" description="Low complexity" evidence="1">
    <location>
        <begin position="102"/>
        <end position="111"/>
    </location>
</feature>
<feature type="compositionally biased region" description="Basic and acidic residues" evidence="1">
    <location>
        <begin position="143"/>
        <end position="157"/>
    </location>
</feature>
<comment type="caution">
    <text evidence="3">The sequence shown here is derived from an EMBL/GenBank/DDBJ whole genome shotgun (WGS) entry which is preliminary data.</text>
</comment>
<evidence type="ECO:0000313" key="3">
    <source>
        <dbReference type="EMBL" id="GAA3735213.1"/>
    </source>
</evidence>
<feature type="compositionally biased region" description="Gly residues" evidence="1">
    <location>
        <begin position="1"/>
        <end position="14"/>
    </location>
</feature>
<evidence type="ECO:0008006" key="5">
    <source>
        <dbReference type="Google" id="ProtNLM"/>
    </source>
</evidence>
<organism evidence="3 4">
    <name type="scientific">Streptomyces tremellae</name>
    <dbReference type="NCBI Taxonomy" id="1124239"/>
    <lineage>
        <taxon>Bacteria</taxon>
        <taxon>Bacillati</taxon>
        <taxon>Actinomycetota</taxon>
        <taxon>Actinomycetes</taxon>
        <taxon>Kitasatosporales</taxon>
        <taxon>Streptomycetaceae</taxon>
        <taxon>Streptomyces</taxon>
    </lineage>
</organism>
<proteinExistence type="predicted"/>
<protein>
    <recommendedName>
        <fullName evidence="5">Tat pathway signal sequence domain protein</fullName>
    </recommendedName>
</protein>
<keyword evidence="2" id="KW-0812">Transmembrane</keyword>
<dbReference type="RefSeq" id="WP_345647981.1">
    <property type="nucleotide sequence ID" value="NZ_BAABEP010000023.1"/>
</dbReference>
<dbReference type="EMBL" id="BAABEP010000023">
    <property type="protein sequence ID" value="GAA3735213.1"/>
    <property type="molecule type" value="Genomic_DNA"/>
</dbReference>
<evidence type="ECO:0000313" key="4">
    <source>
        <dbReference type="Proteomes" id="UP001499884"/>
    </source>
</evidence>
<feature type="transmembrane region" description="Helical" evidence="2">
    <location>
        <begin position="77"/>
        <end position="99"/>
    </location>
</feature>
<keyword evidence="4" id="KW-1185">Reference proteome</keyword>
<sequence>MSFGQGGPPWGGGSEPREQNPYGPAYGHEPQQPPPGAGPLPPQQPWPPEQGRPGASTTPDWSALAEASEARGRRRRWFLIGGIALATCAVGAIVATAVVSAGGGTADADGSPSPGGSQALPPLPGESASPEPSFSSVAPEPPPDPKDFVDSAAKDKAPLGTGTLFPGKRLTIGGRTYVKGATASTTSCAAATQGALGTSLTAHGCTRLLRATYTRDGVAVTVGVAVFDRESQAQAVKDQGPGGGVASLSGAGVPVFCRVTVCRTTTNSYGRYAYFTVGGFETRRAVTAGDKPVFTAGDDISDFAFRQIVARGQSQASAAARAQ</sequence>
<feature type="compositionally biased region" description="Pro residues" evidence="1">
    <location>
        <begin position="31"/>
        <end position="50"/>
    </location>
</feature>
<accession>A0ABP7FAT7</accession>
<dbReference type="Proteomes" id="UP001499884">
    <property type="component" value="Unassembled WGS sequence"/>
</dbReference>
<feature type="region of interest" description="Disordered" evidence="1">
    <location>
        <begin position="102"/>
        <end position="161"/>
    </location>
</feature>
<keyword evidence="2" id="KW-0472">Membrane</keyword>
<feature type="region of interest" description="Disordered" evidence="1">
    <location>
        <begin position="1"/>
        <end position="67"/>
    </location>
</feature>
<evidence type="ECO:0000256" key="1">
    <source>
        <dbReference type="SAM" id="MobiDB-lite"/>
    </source>
</evidence>
<gene>
    <name evidence="3" type="ORF">GCM10023082_35460</name>
</gene>